<evidence type="ECO:0000313" key="3">
    <source>
        <dbReference type="Proteomes" id="UP000649799"/>
    </source>
</evidence>
<organism evidence="2 3">
    <name type="scientific">Cyclobacterium plantarum</name>
    <dbReference type="NCBI Taxonomy" id="2716263"/>
    <lineage>
        <taxon>Bacteria</taxon>
        <taxon>Pseudomonadati</taxon>
        <taxon>Bacteroidota</taxon>
        <taxon>Cytophagia</taxon>
        <taxon>Cytophagales</taxon>
        <taxon>Cyclobacteriaceae</taxon>
        <taxon>Cyclobacterium</taxon>
    </lineage>
</organism>
<reference evidence="2 3" key="1">
    <citation type="submission" date="2020-03" db="EMBL/GenBank/DDBJ databases">
        <title>Cyclobacterium plantarum sp. nov., a marine bacterium isolated from a coastal-marine wetland.</title>
        <authorList>
            <person name="Sanchez-Porro C."/>
            <person name="Ventosa A."/>
            <person name="Amoozegar M."/>
        </authorList>
    </citation>
    <scope>NUCLEOTIDE SEQUENCE [LARGE SCALE GENOMIC DNA]</scope>
    <source>
        <strain evidence="2 3">GBPx2</strain>
    </source>
</reference>
<protein>
    <submittedName>
        <fullName evidence="2">Type I restriction enzyme HsdR N-terminal domain-containing protein</fullName>
    </submittedName>
</protein>
<evidence type="ECO:0000313" key="2">
    <source>
        <dbReference type="EMBL" id="NHE57655.1"/>
    </source>
</evidence>
<accession>A0ABX0H8E9</accession>
<dbReference type="EMBL" id="JAANYN010000005">
    <property type="protein sequence ID" value="NHE57655.1"/>
    <property type="molecule type" value="Genomic_DNA"/>
</dbReference>
<keyword evidence="3" id="KW-1185">Reference proteome</keyword>
<dbReference type="Proteomes" id="UP000649799">
    <property type="component" value="Unassembled WGS sequence"/>
</dbReference>
<proteinExistence type="predicted"/>
<name>A0ABX0H8E9_9BACT</name>
<feature type="domain" description="Type I restriction enzyme R protein N-terminal" evidence="1">
    <location>
        <begin position="45"/>
        <end position="154"/>
    </location>
</feature>
<dbReference type="Pfam" id="PF13588">
    <property type="entry name" value="HSDR_N_2"/>
    <property type="match status" value="1"/>
</dbReference>
<gene>
    <name evidence="2" type="ORF">G9Q97_12620</name>
</gene>
<comment type="caution">
    <text evidence="2">The sequence shown here is derived from an EMBL/GenBank/DDBJ whole genome shotgun (WGS) entry which is preliminary data.</text>
</comment>
<dbReference type="InterPro" id="IPR029464">
    <property type="entry name" value="HSDR_N"/>
</dbReference>
<sequence>MEEGLRKPQMEKLNLPAHDFRIEEAGNGKWYIFDPLRKKNLLLTPEEWVRQHLVQYMVGQLNYPKSLIALERGLTYNALQKRFDILVLNREGGAFFLMECKAPEVPLTQKTIEQVGVYNQKIKATFLGISNGRKHICLRMDNKSGSYRQINHFPVFSTD</sequence>
<evidence type="ECO:0000259" key="1">
    <source>
        <dbReference type="Pfam" id="PF13588"/>
    </source>
</evidence>
<dbReference type="RefSeq" id="WP_166147382.1">
    <property type="nucleotide sequence ID" value="NZ_JAANYN010000005.1"/>
</dbReference>